<accession>A0A6P6JTE6</accession>
<dbReference type="Proteomes" id="UP000515129">
    <property type="component" value="Chromosome 28"/>
</dbReference>
<sequence>MSQLGQFIYPEVFDKKTATHVVTAVQYGAQALMVFDRTFSEDENKQEIEGELNIMVKNIPSFSIDAEASGSMKEHEKKKAEKITCIFHGDVLLEENPTTYMESIEIYKKLRILLKENPQNMVPIKVWLHPLHLLENKAARLDRKMTTSLISDADHIIKELGEAERTHSRG</sequence>
<evidence type="ECO:0000313" key="2">
    <source>
        <dbReference type="RefSeq" id="XP_026063136.1"/>
    </source>
</evidence>
<dbReference type="PANTHER" id="PTHR31594">
    <property type="entry name" value="AIG1-TYPE G DOMAIN-CONTAINING PROTEIN"/>
    <property type="match status" value="1"/>
</dbReference>
<protein>
    <submittedName>
        <fullName evidence="2">Stonustoxin subunit alpha-like</fullName>
    </submittedName>
</protein>
<dbReference type="InterPro" id="IPR052090">
    <property type="entry name" value="Cytolytic_pore-forming_toxin"/>
</dbReference>
<dbReference type="KEGG" id="caua:113046539"/>
<dbReference type="OrthoDB" id="8954335at2759"/>
<evidence type="ECO:0000313" key="1">
    <source>
        <dbReference type="Proteomes" id="UP000515129"/>
    </source>
</evidence>
<dbReference type="GeneID" id="113046539"/>
<gene>
    <name evidence="2" type="primary">LOC113046539</name>
</gene>
<proteinExistence type="predicted"/>
<dbReference type="PANTHER" id="PTHR31594:SF11">
    <property type="entry name" value="NEOVERRUCOTOXIN SUBUNIT ALPHA-LIKE ISOFORM X1-RELATED"/>
    <property type="match status" value="1"/>
</dbReference>
<keyword evidence="1" id="KW-1185">Reference proteome</keyword>
<reference evidence="2" key="1">
    <citation type="submission" date="2025-08" db="UniProtKB">
        <authorList>
            <consortium name="RefSeq"/>
        </authorList>
    </citation>
    <scope>IDENTIFICATION</scope>
    <source>
        <strain evidence="2">Wakin</strain>
        <tissue evidence="2">Muscle</tissue>
    </source>
</reference>
<dbReference type="AlphaFoldDB" id="A0A6P6JTE6"/>
<name>A0A6P6JTE6_CARAU</name>
<dbReference type="RefSeq" id="XP_026063136.1">
    <property type="nucleotide sequence ID" value="XM_026207351.1"/>
</dbReference>
<organism evidence="1 2">
    <name type="scientific">Carassius auratus</name>
    <name type="common">Goldfish</name>
    <dbReference type="NCBI Taxonomy" id="7957"/>
    <lineage>
        <taxon>Eukaryota</taxon>
        <taxon>Metazoa</taxon>
        <taxon>Chordata</taxon>
        <taxon>Craniata</taxon>
        <taxon>Vertebrata</taxon>
        <taxon>Euteleostomi</taxon>
        <taxon>Actinopterygii</taxon>
        <taxon>Neopterygii</taxon>
        <taxon>Teleostei</taxon>
        <taxon>Ostariophysi</taxon>
        <taxon>Cypriniformes</taxon>
        <taxon>Cyprinidae</taxon>
        <taxon>Cyprininae</taxon>
        <taxon>Carassius</taxon>
    </lineage>
</organism>